<organism evidence="2 3">
    <name type="scientific">Allosphingosinicella deserti</name>
    <dbReference type="NCBI Taxonomy" id="2116704"/>
    <lineage>
        <taxon>Bacteria</taxon>
        <taxon>Pseudomonadati</taxon>
        <taxon>Pseudomonadota</taxon>
        <taxon>Alphaproteobacteria</taxon>
        <taxon>Sphingomonadales</taxon>
        <taxon>Sphingomonadaceae</taxon>
        <taxon>Allosphingosinicella</taxon>
    </lineage>
</organism>
<dbReference type="InterPro" id="IPR004360">
    <property type="entry name" value="Glyas_Fos-R_dOase_dom"/>
</dbReference>
<dbReference type="PANTHER" id="PTHR21366:SF14">
    <property type="entry name" value="GLYOXALASE DOMAIN-CONTAINING PROTEIN 5"/>
    <property type="match status" value="1"/>
</dbReference>
<sequence>MQVRGLNHLTLAVRDLDTSTAFYVDLLGFALRARWDDGAYLEAGSLWLCLSRDDHVTGNPDATYTHFAFDVAPPDFEALARRVRAHAPIWKDNRSEGQSLYCLDPDGHKLELHCGTLTSRLESYRTRPGSSVQIF</sequence>
<accession>A0A2P7QY77</accession>
<dbReference type="Pfam" id="PF00903">
    <property type="entry name" value="Glyoxalase"/>
    <property type="match status" value="1"/>
</dbReference>
<evidence type="ECO:0000259" key="1">
    <source>
        <dbReference type="PROSITE" id="PS51819"/>
    </source>
</evidence>
<keyword evidence="2" id="KW-0808">Transferase</keyword>
<reference evidence="2 3" key="1">
    <citation type="submission" date="2018-03" db="EMBL/GenBank/DDBJ databases">
        <title>The draft genome of Sphingosinicella sp. GL-C-18.</title>
        <authorList>
            <person name="Liu L."/>
            <person name="Li L."/>
            <person name="Liang L."/>
            <person name="Zhang X."/>
            <person name="Wang T."/>
        </authorList>
    </citation>
    <scope>NUCLEOTIDE SEQUENCE [LARGE SCALE GENOMIC DNA]</scope>
    <source>
        <strain evidence="2 3">GL-C-18</strain>
    </source>
</reference>
<dbReference type="AlphaFoldDB" id="A0A2P7QY77"/>
<dbReference type="RefSeq" id="WP_106510935.1">
    <property type="nucleotide sequence ID" value="NZ_PXYI01000001.1"/>
</dbReference>
<evidence type="ECO:0000313" key="2">
    <source>
        <dbReference type="EMBL" id="PSJ42917.1"/>
    </source>
</evidence>
<feature type="domain" description="VOC" evidence="1">
    <location>
        <begin position="5"/>
        <end position="115"/>
    </location>
</feature>
<keyword evidence="3" id="KW-1185">Reference proteome</keyword>
<dbReference type="EMBL" id="PXYI01000001">
    <property type="protein sequence ID" value="PSJ42917.1"/>
    <property type="molecule type" value="Genomic_DNA"/>
</dbReference>
<comment type="caution">
    <text evidence="2">The sequence shown here is derived from an EMBL/GenBank/DDBJ whole genome shotgun (WGS) entry which is preliminary data.</text>
</comment>
<dbReference type="Proteomes" id="UP000241167">
    <property type="component" value="Unassembled WGS sequence"/>
</dbReference>
<name>A0A2P7QY77_9SPHN</name>
<dbReference type="OrthoDB" id="9798430at2"/>
<dbReference type="InterPro" id="IPR029068">
    <property type="entry name" value="Glyas_Bleomycin-R_OHBP_Dase"/>
</dbReference>
<dbReference type="GO" id="GO:0016740">
    <property type="term" value="F:transferase activity"/>
    <property type="evidence" value="ECO:0007669"/>
    <property type="project" value="UniProtKB-KW"/>
</dbReference>
<protein>
    <submittedName>
        <fullName evidence="2">Glutathione transferase</fullName>
    </submittedName>
</protein>
<dbReference type="SUPFAM" id="SSF54593">
    <property type="entry name" value="Glyoxalase/Bleomycin resistance protein/Dihydroxybiphenyl dioxygenase"/>
    <property type="match status" value="1"/>
</dbReference>
<dbReference type="Gene3D" id="3.10.180.10">
    <property type="entry name" value="2,3-Dihydroxybiphenyl 1,2-Dioxygenase, domain 1"/>
    <property type="match status" value="1"/>
</dbReference>
<dbReference type="PROSITE" id="PS51819">
    <property type="entry name" value="VOC"/>
    <property type="match status" value="1"/>
</dbReference>
<dbReference type="PANTHER" id="PTHR21366">
    <property type="entry name" value="GLYOXALASE FAMILY PROTEIN"/>
    <property type="match status" value="1"/>
</dbReference>
<dbReference type="InterPro" id="IPR050383">
    <property type="entry name" value="GlyoxalaseI/FosfomycinResist"/>
</dbReference>
<gene>
    <name evidence="2" type="ORF">C7I55_00395</name>
</gene>
<dbReference type="InterPro" id="IPR037523">
    <property type="entry name" value="VOC_core"/>
</dbReference>
<evidence type="ECO:0000313" key="3">
    <source>
        <dbReference type="Proteomes" id="UP000241167"/>
    </source>
</evidence>
<proteinExistence type="predicted"/>